<keyword evidence="2" id="KW-1185">Reference proteome</keyword>
<dbReference type="EMBL" id="KI517392">
    <property type="protein sequence ID" value="ESQ50977.1"/>
    <property type="molecule type" value="Genomic_DNA"/>
</dbReference>
<dbReference type="PANTHER" id="PTHR37610:SF101">
    <property type="entry name" value="(RAPE) HYPOTHETICAL PROTEIN"/>
    <property type="match status" value="1"/>
</dbReference>
<feature type="non-terminal residue" evidence="1">
    <location>
        <position position="1"/>
    </location>
</feature>
<sequence length="121" mass="13795">WIQTNSMLVGWLYASLDPKVQKAISFVDNAKALWDNLRVRYSIGNASRVHQIKASIVGCTQDGQDVADYFGKLKIMWDDLDDFEPPIECCCSNGTCPQRVKQTQRRDLERIHQFLMGLDAS</sequence>
<evidence type="ECO:0000313" key="2">
    <source>
        <dbReference type="Proteomes" id="UP000030689"/>
    </source>
</evidence>
<dbReference type="KEGG" id="eus:EUTSA_v10023116mg"/>
<protein>
    <recommendedName>
        <fullName evidence="3">Retrotransposon gag domain-containing protein</fullName>
    </recommendedName>
</protein>
<evidence type="ECO:0008006" key="3">
    <source>
        <dbReference type="Google" id="ProtNLM"/>
    </source>
</evidence>
<gene>
    <name evidence="1" type="ORF">EUTSA_v10023116mg</name>
</gene>
<dbReference type="Gramene" id="ESQ50977">
    <property type="protein sequence ID" value="ESQ50977"/>
    <property type="gene ID" value="EUTSA_v10023116mg"/>
</dbReference>
<evidence type="ECO:0000313" key="1">
    <source>
        <dbReference type="EMBL" id="ESQ50977.1"/>
    </source>
</evidence>
<dbReference type="AlphaFoldDB" id="V4M7K2"/>
<dbReference type="PANTHER" id="PTHR37610">
    <property type="entry name" value="CCHC-TYPE DOMAIN-CONTAINING PROTEIN"/>
    <property type="match status" value="1"/>
</dbReference>
<dbReference type="Proteomes" id="UP000030689">
    <property type="component" value="Unassembled WGS sequence"/>
</dbReference>
<name>V4M7K2_EUTSA</name>
<reference evidence="1 2" key="1">
    <citation type="journal article" date="2013" name="Front. Plant Sci.">
        <title>The Reference Genome of the Halophytic Plant Eutrema salsugineum.</title>
        <authorList>
            <person name="Yang R."/>
            <person name="Jarvis D.E."/>
            <person name="Chen H."/>
            <person name="Beilstein M.A."/>
            <person name="Grimwood J."/>
            <person name="Jenkins J."/>
            <person name="Shu S."/>
            <person name="Prochnik S."/>
            <person name="Xin M."/>
            <person name="Ma C."/>
            <person name="Schmutz J."/>
            <person name="Wing R.A."/>
            <person name="Mitchell-Olds T."/>
            <person name="Schumaker K.S."/>
            <person name="Wang X."/>
        </authorList>
    </citation>
    <scope>NUCLEOTIDE SEQUENCE [LARGE SCALE GENOMIC DNA]</scope>
</reference>
<dbReference type="OMA" id="ISYLECN"/>
<dbReference type="eggNOG" id="KOG0017">
    <property type="taxonomic scope" value="Eukaryota"/>
</dbReference>
<organism evidence="1 2">
    <name type="scientific">Eutrema salsugineum</name>
    <name type="common">Saltwater cress</name>
    <name type="synonym">Sisymbrium salsugineum</name>
    <dbReference type="NCBI Taxonomy" id="72664"/>
    <lineage>
        <taxon>Eukaryota</taxon>
        <taxon>Viridiplantae</taxon>
        <taxon>Streptophyta</taxon>
        <taxon>Embryophyta</taxon>
        <taxon>Tracheophyta</taxon>
        <taxon>Spermatophyta</taxon>
        <taxon>Magnoliopsida</taxon>
        <taxon>eudicotyledons</taxon>
        <taxon>Gunneridae</taxon>
        <taxon>Pentapetalae</taxon>
        <taxon>rosids</taxon>
        <taxon>malvids</taxon>
        <taxon>Brassicales</taxon>
        <taxon>Brassicaceae</taxon>
        <taxon>Eutremeae</taxon>
        <taxon>Eutrema</taxon>
    </lineage>
</organism>
<proteinExistence type="predicted"/>
<accession>V4M7K2</accession>
<feature type="non-terminal residue" evidence="1">
    <location>
        <position position="121"/>
    </location>
</feature>